<keyword evidence="1" id="KW-0378">Hydrolase</keyword>
<dbReference type="Proteomes" id="UP000763802">
    <property type="component" value="Unassembled WGS sequence"/>
</dbReference>
<evidence type="ECO:0000313" key="1">
    <source>
        <dbReference type="EMBL" id="MBT3140438.1"/>
    </source>
</evidence>
<comment type="caution">
    <text evidence="1">The sequence shown here is derived from an EMBL/GenBank/DDBJ whole genome shotgun (WGS) entry which is preliminary data.</text>
</comment>
<dbReference type="InterPro" id="IPR043504">
    <property type="entry name" value="Peptidase_S1_PA_chymotrypsin"/>
</dbReference>
<dbReference type="Pfam" id="PF13365">
    <property type="entry name" value="Trypsin_2"/>
    <property type="match status" value="1"/>
</dbReference>
<proteinExistence type="predicted"/>
<dbReference type="PANTHER" id="PTHR36234">
    <property type="entry name" value="LYSYL ENDOPEPTIDASE"/>
    <property type="match status" value="1"/>
</dbReference>
<dbReference type="InterPro" id="IPR009003">
    <property type="entry name" value="Peptidase_S1_PA"/>
</dbReference>
<gene>
    <name evidence="1" type="ORF">KL867_05210</name>
</gene>
<organism evidence="1 2">
    <name type="scientific">Falsiruegeria litorea</name>
    <dbReference type="NCBI Taxonomy" id="1280831"/>
    <lineage>
        <taxon>Bacteria</taxon>
        <taxon>Pseudomonadati</taxon>
        <taxon>Pseudomonadota</taxon>
        <taxon>Alphaproteobacteria</taxon>
        <taxon>Rhodobacterales</taxon>
        <taxon>Roseobacteraceae</taxon>
        <taxon>Falsiruegeria</taxon>
    </lineage>
</organism>
<keyword evidence="2" id="KW-1185">Reference proteome</keyword>
<dbReference type="RefSeq" id="WP_215193667.1">
    <property type="nucleotide sequence ID" value="NZ_JAHHDY010000008.1"/>
</dbReference>
<sequence length="360" mass="40243">MKITDLKDIQSIENTTRFENMIKRIKSTEDSIMARAQAIESGLSSDTMVFQRSHIEPADLPRLFVAERMVGETNDILSIEFFEAGLVAKRPVGRVLDGIGSYATGFLIGNDLMMTAAHALPGIAEASIHEFQMDYETHSIGTPVSAPRYSLDPDRFYFVNETYDVAIVAVTDFTGLNPSLDSYGWIVLDPRDETIKAPQPISIIQHPQGREKSIVVHNSRFVHCENNSNDERFCWYTGDTERGSSGAPVFDPQWNLLALHHQAIPDTNDEGEILDRQGRPIVIDGQKIETLNELQELGNVGFVANQGVRQSRIFRLLENSRMDDPTQDTLRKELLASWCAPGAKARARASAIRALFPPNR</sequence>
<reference evidence="1 2" key="1">
    <citation type="submission" date="2021-05" db="EMBL/GenBank/DDBJ databases">
        <title>Draft genomes of marine bacteria isolated from model chitin particles.</title>
        <authorList>
            <person name="Datta M.S."/>
            <person name="Schwartzman J.A."/>
            <person name="Cordero O."/>
        </authorList>
    </citation>
    <scope>NUCLEOTIDE SEQUENCE [LARGE SCALE GENOMIC DNA]</scope>
    <source>
        <strain evidence="1 2">4E07</strain>
    </source>
</reference>
<dbReference type="Gene3D" id="2.40.10.10">
    <property type="entry name" value="Trypsin-like serine proteases"/>
    <property type="match status" value="2"/>
</dbReference>
<dbReference type="GO" id="GO:0008233">
    <property type="term" value="F:peptidase activity"/>
    <property type="evidence" value="ECO:0007669"/>
    <property type="project" value="UniProtKB-KW"/>
</dbReference>
<accession>A0ABS5WN44</accession>
<dbReference type="EMBL" id="JAHHDY010000008">
    <property type="protein sequence ID" value="MBT3140438.1"/>
    <property type="molecule type" value="Genomic_DNA"/>
</dbReference>
<keyword evidence="1" id="KW-0645">Protease</keyword>
<dbReference type="GO" id="GO:0006508">
    <property type="term" value="P:proteolysis"/>
    <property type="evidence" value="ECO:0007669"/>
    <property type="project" value="UniProtKB-KW"/>
</dbReference>
<evidence type="ECO:0000313" key="2">
    <source>
        <dbReference type="Proteomes" id="UP000763802"/>
    </source>
</evidence>
<dbReference type="SUPFAM" id="SSF50494">
    <property type="entry name" value="Trypsin-like serine proteases"/>
    <property type="match status" value="1"/>
</dbReference>
<protein>
    <submittedName>
        <fullName evidence="1">Serine protease</fullName>
    </submittedName>
</protein>
<dbReference type="PANTHER" id="PTHR36234:SF5">
    <property type="entry name" value="LYSYL ENDOPEPTIDASE"/>
    <property type="match status" value="1"/>
</dbReference>
<name>A0ABS5WN44_9RHOB</name>